<keyword evidence="3" id="KW-1185">Reference proteome</keyword>
<dbReference type="Proteomes" id="UP001501442">
    <property type="component" value="Unassembled WGS sequence"/>
</dbReference>
<keyword evidence="1" id="KW-0732">Signal</keyword>
<proteinExistence type="predicted"/>
<name>A0ABP8UNR7_9ACTN</name>
<feature type="chain" id="PRO_5045125510" evidence="1">
    <location>
        <begin position="21"/>
        <end position="416"/>
    </location>
</feature>
<dbReference type="SUPFAM" id="SSF53474">
    <property type="entry name" value="alpha/beta-Hydrolases"/>
    <property type="match status" value="1"/>
</dbReference>
<evidence type="ECO:0000313" key="3">
    <source>
        <dbReference type="Proteomes" id="UP001501442"/>
    </source>
</evidence>
<sequence>MRSVRHAFLTRVRLLSTATAAGAVLATVPATGGYADGCDQACQIDWAWAAQRQNTLPRTAFYDAPSPLPWAPSGTLIRAETTSDYVVENKPVKAVRVLYHSRTSQGRDVAVSGVVLVPQDRPRPVGGWHVVVDAHGASGIGVDCAPSLMRDLYHGDQMVRFLEQGYVVVAPDYAGLGTTGRPELVNKTAEAEDIAGAVRSARQAVPGLARNWVLWGHSQGGGAALGFAERQLKRPEPGYRGAVVTSPAADLPTLAAHVATTVPYGGFAPLLAQGAAYSNPKIDVGRLLTPAALARLDAARSGCLGVTTAVYADLTGSALVQPGYAGDPRFTRYLRDNSLGRKRVAGPVLFLQGGADTVTPASVNAKVAAGLRSTGSQVTYRVYDGLEHDTYGGATGIDDGAMPDILAWVKSRFATR</sequence>
<organism evidence="2 3">
    <name type="scientific">Actinoallomurus vinaceus</name>
    <dbReference type="NCBI Taxonomy" id="1080074"/>
    <lineage>
        <taxon>Bacteria</taxon>
        <taxon>Bacillati</taxon>
        <taxon>Actinomycetota</taxon>
        <taxon>Actinomycetes</taxon>
        <taxon>Streptosporangiales</taxon>
        <taxon>Thermomonosporaceae</taxon>
        <taxon>Actinoallomurus</taxon>
    </lineage>
</organism>
<dbReference type="RefSeq" id="WP_345438786.1">
    <property type="nucleotide sequence ID" value="NZ_BAABHK010000016.1"/>
</dbReference>
<dbReference type="PANTHER" id="PTHR34853:SF1">
    <property type="entry name" value="LIPASE 5"/>
    <property type="match status" value="1"/>
</dbReference>
<dbReference type="PIRSF" id="PIRSF029171">
    <property type="entry name" value="Esterase_LipA"/>
    <property type="match status" value="1"/>
</dbReference>
<dbReference type="InterPro" id="IPR029058">
    <property type="entry name" value="AB_hydrolase_fold"/>
</dbReference>
<comment type="caution">
    <text evidence="2">The sequence shown here is derived from an EMBL/GenBank/DDBJ whole genome shotgun (WGS) entry which is preliminary data.</text>
</comment>
<dbReference type="EMBL" id="BAABHK010000016">
    <property type="protein sequence ID" value="GAA4635811.1"/>
    <property type="molecule type" value="Genomic_DNA"/>
</dbReference>
<evidence type="ECO:0000313" key="2">
    <source>
        <dbReference type="EMBL" id="GAA4635811.1"/>
    </source>
</evidence>
<dbReference type="Gene3D" id="3.40.50.1820">
    <property type="entry name" value="alpha/beta hydrolase"/>
    <property type="match status" value="2"/>
</dbReference>
<reference evidence="3" key="1">
    <citation type="journal article" date="2019" name="Int. J. Syst. Evol. Microbiol.">
        <title>The Global Catalogue of Microorganisms (GCM) 10K type strain sequencing project: providing services to taxonomists for standard genome sequencing and annotation.</title>
        <authorList>
            <consortium name="The Broad Institute Genomics Platform"/>
            <consortium name="The Broad Institute Genome Sequencing Center for Infectious Disease"/>
            <person name="Wu L."/>
            <person name="Ma J."/>
        </authorList>
    </citation>
    <scope>NUCLEOTIDE SEQUENCE [LARGE SCALE GENOMIC DNA]</scope>
    <source>
        <strain evidence="3">JCM 17939</strain>
    </source>
</reference>
<gene>
    <name evidence="2" type="ORF">GCM10023196_082900</name>
</gene>
<evidence type="ECO:0000256" key="1">
    <source>
        <dbReference type="SAM" id="SignalP"/>
    </source>
</evidence>
<dbReference type="InterPro" id="IPR005152">
    <property type="entry name" value="Lipase_secreted"/>
</dbReference>
<dbReference type="Pfam" id="PF03583">
    <property type="entry name" value="LIP"/>
    <property type="match status" value="1"/>
</dbReference>
<dbReference type="PANTHER" id="PTHR34853">
    <property type="match status" value="1"/>
</dbReference>
<protein>
    <submittedName>
        <fullName evidence="2">Lipase family protein</fullName>
    </submittedName>
</protein>
<accession>A0ABP8UNR7</accession>
<feature type="signal peptide" evidence="1">
    <location>
        <begin position="1"/>
        <end position="20"/>
    </location>
</feature>